<evidence type="ECO:0000259" key="4">
    <source>
        <dbReference type="Pfam" id="PF13290"/>
    </source>
</evidence>
<dbReference type="Proteomes" id="UP001074446">
    <property type="component" value="Unassembled WGS sequence"/>
</dbReference>
<organism evidence="5 7">
    <name type="scientific">Methanobacterium veterum</name>
    <dbReference type="NCBI Taxonomy" id="408577"/>
    <lineage>
        <taxon>Archaea</taxon>
        <taxon>Methanobacteriati</taxon>
        <taxon>Methanobacteriota</taxon>
        <taxon>Methanomada group</taxon>
        <taxon>Methanobacteria</taxon>
        <taxon>Methanobacteriales</taxon>
        <taxon>Methanobacteriaceae</taxon>
        <taxon>Methanobacterium</taxon>
    </lineage>
</organism>
<accession>A0A9E5DKI4</accession>
<dbReference type="RefSeq" id="WP_052375826.1">
    <property type="nucleotide sequence ID" value="NZ_JAPVER010000020.1"/>
</dbReference>
<evidence type="ECO:0000259" key="2">
    <source>
        <dbReference type="Pfam" id="PF05048"/>
    </source>
</evidence>
<dbReference type="Gene3D" id="2.160.20.10">
    <property type="entry name" value="Single-stranded right-handed beta-helix, Pectin lyase-like"/>
    <property type="match status" value="2"/>
</dbReference>
<dbReference type="AlphaFoldDB" id="A0A9E5DKI4"/>
<dbReference type="InterPro" id="IPR006626">
    <property type="entry name" value="PbH1"/>
</dbReference>
<feature type="domain" description="GH29D-like beta-sandwich" evidence="4">
    <location>
        <begin position="446"/>
        <end position="516"/>
    </location>
</feature>
<keyword evidence="1" id="KW-0732">Signal</keyword>
<dbReference type="InterPro" id="IPR059177">
    <property type="entry name" value="GH29D-like_dom"/>
</dbReference>
<feature type="domain" description="GH29D-like beta-sandwich" evidence="4">
    <location>
        <begin position="533"/>
        <end position="597"/>
    </location>
</feature>
<dbReference type="InterPro" id="IPR012334">
    <property type="entry name" value="Pectin_lyas_fold"/>
</dbReference>
<feature type="domain" description="SbsA Ig-like" evidence="3">
    <location>
        <begin position="684"/>
        <end position="788"/>
    </location>
</feature>
<dbReference type="EMBL" id="JAPVER010000020">
    <property type="protein sequence ID" value="MCZ3365624.1"/>
    <property type="molecule type" value="Genomic_DNA"/>
</dbReference>
<dbReference type="InterPro" id="IPR007742">
    <property type="entry name" value="NosD_dom"/>
</dbReference>
<proteinExistence type="predicted"/>
<evidence type="ECO:0000256" key="1">
    <source>
        <dbReference type="ARBA" id="ARBA00022729"/>
    </source>
</evidence>
<dbReference type="InterPro" id="IPR011050">
    <property type="entry name" value="Pectin_lyase_fold/virulence"/>
</dbReference>
<dbReference type="Pfam" id="PF13205">
    <property type="entry name" value="Big_5"/>
    <property type="match status" value="1"/>
</dbReference>
<sequence>MQRELKFMMVVTGLLLAFTMVNAVGAASYTITDDSYGTYFNESGYIKDSNIHAGDVLDLYGTINNKNMYIDRPLNLTSTSKTGKLVNGTITILKNGSGSNVTGLTIQNSNENGSGISLYETENNTIRGNSISCNGPYGFGIPLTRSNHNKIIENTVKTYKYTIDGNTRTHTAIPLGSSNYNIIAGNHVESNGADCIYLTIYSSGKFESDGASYYNSIFNNTCVGVNDSFCYAIQVMGSYNNVTNNTVTGSYRGVSSEMDTEGGNAIVGNTICATYCGIYFTSKCTVSGNKISGYDSTDSGIRAYGSGAIIKDNIINLASGYGIYLAGSNCTVTGNNITTSGTKEGIYVYGKIDNNTLSENVITSNSTGILLKKQSSSKFPTNTKINSNHITTTGTYAVDSTEGSSTTVTNNLLVSSGNQGNDAVNTGSNDTVADNYGKLTPSADVGSGSFNKGITVHLTAVDNKDPNPRIYYTTNGSTPTTGSTLYTGSISVSKEGATVLKFIAVNLDGEVSDVVTKTYIIDTKVPTASVNVSGGTYNVSKSVTLKMSENGTIYYTTNGVTPTTGSTKYSGSFSVGSTCTLKFLAVDKAGNKSPVYTVKYVIDKTAPKASASVSSGYYNVAKSVTLKMSESGSIYYTLNGAAPTTRSVRYTKPITISSTCTLRFLAVDKAGNKSPVYTVKYVIDKAAPKVSLTSPKNKAGKVSRTGTIGVKFSESVKAGVNWSKVYIKNLKTGKKVAVSKVIKGNILYLKTTSKRSANTWYQVYIPAYAVKDTAGNKMAKGYTFKFKTGK</sequence>
<evidence type="ECO:0000313" key="5">
    <source>
        <dbReference type="EMBL" id="MCZ3365624.1"/>
    </source>
</evidence>
<evidence type="ECO:0000313" key="6">
    <source>
        <dbReference type="EMBL" id="MCZ3371087.1"/>
    </source>
</evidence>
<protein>
    <submittedName>
        <fullName evidence="5">Chitobiase/beta-hexosaminidase C-terminal domain-containing protein</fullName>
    </submittedName>
</protein>
<dbReference type="InterPro" id="IPR032812">
    <property type="entry name" value="SbsA_Ig"/>
</dbReference>
<keyword evidence="7" id="KW-1185">Reference proteome</keyword>
<feature type="domain" description="GH29D-like beta-sandwich" evidence="4">
    <location>
        <begin position="614"/>
        <end position="678"/>
    </location>
</feature>
<evidence type="ECO:0000259" key="3">
    <source>
        <dbReference type="Pfam" id="PF13205"/>
    </source>
</evidence>
<reference evidence="5" key="1">
    <citation type="submission" date="2022-12" db="EMBL/GenBank/DDBJ databases">
        <title>Reclassification of two methanogenic archaea species isolated from the Kolyma lowland permafrost.</title>
        <authorList>
            <person name="Trubitsyn V.E."/>
            <person name="Rivkina E.M."/>
            <person name="Shcherbakova V.A."/>
        </authorList>
    </citation>
    <scope>NUCLEOTIDE SEQUENCE</scope>
    <source>
        <strain evidence="5">M2</strain>
        <strain evidence="6">MK4</strain>
    </source>
</reference>
<dbReference type="Proteomes" id="UP001068021">
    <property type="component" value="Unassembled WGS sequence"/>
</dbReference>
<gene>
    <name evidence="6" type="ORF">O3H35_00395</name>
    <name evidence="5" type="ORF">O3H54_06985</name>
</gene>
<dbReference type="SMART" id="SM00710">
    <property type="entry name" value="PbH1"/>
    <property type="match status" value="10"/>
</dbReference>
<name>A0A9E5DKI4_9EURY</name>
<feature type="domain" description="Periplasmic copper-binding protein NosD beta helix" evidence="2">
    <location>
        <begin position="232"/>
        <end position="382"/>
    </location>
</feature>
<dbReference type="SUPFAM" id="SSF51126">
    <property type="entry name" value="Pectin lyase-like"/>
    <property type="match status" value="2"/>
</dbReference>
<dbReference type="Pfam" id="PF05048">
    <property type="entry name" value="NosD"/>
    <property type="match status" value="1"/>
</dbReference>
<evidence type="ECO:0000313" key="7">
    <source>
        <dbReference type="Proteomes" id="UP001068021"/>
    </source>
</evidence>
<dbReference type="Pfam" id="PF13290">
    <property type="entry name" value="CHB_HEX_C_1"/>
    <property type="match status" value="3"/>
</dbReference>
<comment type="caution">
    <text evidence="5">The sequence shown here is derived from an EMBL/GenBank/DDBJ whole genome shotgun (WGS) entry which is preliminary data.</text>
</comment>
<dbReference type="EMBL" id="JAPVES010000024">
    <property type="protein sequence ID" value="MCZ3371087.1"/>
    <property type="molecule type" value="Genomic_DNA"/>
</dbReference>